<comment type="caution">
    <text evidence="1">The sequence shown here is derived from an EMBL/GenBank/DDBJ whole genome shotgun (WGS) entry which is preliminary data.</text>
</comment>
<keyword evidence="2" id="KW-1185">Reference proteome</keyword>
<accession>A0ACC2X124</accession>
<dbReference type="EMBL" id="JASBWV010000033">
    <property type="protein sequence ID" value="KAJ9117109.1"/>
    <property type="molecule type" value="Genomic_DNA"/>
</dbReference>
<protein>
    <submittedName>
        <fullName evidence="1">Uncharacterized protein</fullName>
    </submittedName>
</protein>
<name>A0ACC2X124_9TREE</name>
<dbReference type="Proteomes" id="UP001234202">
    <property type="component" value="Unassembled WGS sequence"/>
</dbReference>
<proteinExistence type="predicted"/>
<gene>
    <name evidence="1" type="ORF">QFC24_006568</name>
</gene>
<reference evidence="1" key="1">
    <citation type="submission" date="2023-04" db="EMBL/GenBank/DDBJ databases">
        <title>Draft Genome sequencing of Naganishia species isolated from polar environments using Oxford Nanopore Technology.</title>
        <authorList>
            <person name="Leo P."/>
            <person name="Venkateswaran K."/>
        </authorList>
    </citation>
    <scope>NUCLEOTIDE SEQUENCE</scope>
    <source>
        <strain evidence="1">DBVPG 5303</strain>
    </source>
</reference>
<organism evidence="1 2">
    <name type="scientific">Naganishia onofrii</name>
    <dbReference type="NCBI Taxonomy" id="1851511"/>
    <lineage>
        <taxon>Eukaryota</taxon>
        <taxon>Fungi</taxon>
        <taxon>Dikarya</taxon>
        <taxon>Basidiomycota</taxon>
        <taxon>Agaricomycotina</taxon>
        <taxon>Tremellomycetes</taxon>
        <taxon>Filobasidiales</taxon>
        <taxon>Filobasidiaceae</taxon>
        <taxon>Naganishia</taxon>
    </lineage>
</organism>
<evidence type="ECO:0000313" key="1">
    <source>
        <dbReference type="EMBL" id="KAJ9117109.1"/>
    </source>
</evidence>
<evidence type="ECO:0000313" key="2">
    <source>
        <dbReference type="Proteomes" id="UP001234202"/>
    </source>
</evidence>
<sequence length="307" mass="32234">MPATDDAQSFQHSLTQITDHLNHRFKSLNNTPPTPTRSELDSALQALPLEIPSRGLGTSETVDHLLGDITKGLLKGHAGSRFFGLVTGGVTPASQLADVLGTSYDESLQINFPDASMAVALEQKALDMVLDLLHIPVETFQGRSVTTGATASNIMGLACARDALLLNAKHLPKGYTIAEHGFPPAIPIPIPVPSPSRTPVLTSPATDAPAPSYVPAIKVITVKPHGSIYKAAAVTGIGRMNVVDLPATSAAAVDELVGQQADPWGLGFDLAALEVQLRDAERHGQGVIVVVTLGEVNTVSFSAFYSD</sequence>